<dbReference type="Gene3D" id="3.90.320.10">
    <property type="match status" value="1"/>
</dbReference>
<evidence type="ECO:0000313" key="3">
    <source>
        <dbReference type="Proteomes" id="UP000042527"/>
    </source>
</evidence>
<dbReference type="InterPro" id="IPR027417">
    <property type="entry name" value="P-loop_NTPase"/>
</dbReference>
<evidence type="ECO:0000259" key="1">
    <source>
        <dbReference type="Pfam" id="PF12705"/>
    </source>
</evidence>
<dbReference type="SUPFAM" id="SSF52540">
    <property type="entry name" value="P-loop containing nucleoside triphosphate hydrolases"/>
    <property type="match status" value="1"/>
</dbReference>
<keyword evidence="3" id="KW-1185">Reference proteome</keyword>
<dbReference type="EMBL" id="CDNC01000009">
    <property type="protein sequence ID" value="CEM61330.1"/>
    <property type="molecule type" value="Genomic_DNA"/>
</dbReference>
<proteinExistence type="predicted"/>
<dbReference type="SUPFAM" id="SSF52980">
    <property type="entry name" value="Restriction endonuclease-like"/>
    <property type="match status" value="1"/>
</dbReference>
<sequence length="923" mass="105234">MQKTAGKATVDASIAECIKTYAPSLDVCFVFPSKVVSRLWFHKALDLTGLPTLPADMFVAWDSFKTACLIADSEKAAPVSQVVRKLFAHAVSEKNRRQVSAGKAFFTELIPEAYAESSGIFADWIASLLPQLDHWEKRFTQSGIPTDTEAKDLALLKKEYEAFLQKHELFEPSWTADVFTPQVSQYIIVYPELIEDFSEYAQLLEACPEVSFLPIGSFDAAQNPLISFENTRAEIRNTVLRIEQLLNEGVSISEIAVSVPNIKEMMPYLKREFALRSITADFRTGFSLADNQAGFLFSQIADAVDQHYSFESMKALVFNKHIPWANECGARALMSYGIKNNCVVSWQDEKRYKNVWFESFKISKEENPAEEDEKEAAKNWIIPFMQMAEKLTSAKTFTEIQTAYFTFRDRFIVEDKFSAEDDMVMSRCLACLRQLSELEEEFKNCLPSSPYRFFITQLQNEIYVPQNEGLGIAIFPYRVAAGAPFTYHFVLNCNQNSTGIIYKKLPFLRQDKRDLLNVANTDASQAFFAAYAKNGNCFFSFAEQTISSFVIANSNFTQTVPPPSIDETDSFLEELMMYQGGKAFTQAYSIQKNGFEVWSGRNTEKGFSYLQNSFKHQIAALTERIHAVQFKGSAVRVNQTGLRNFFFCPSYWFLSRVLTINDEQYEAELFNPRYVGILIHEVLEKLYQKIKAKDTKFCSANTATYKEWAKDIIQKTAKMRSEYQGPLATPFIESLYSRIFEAVEYALSFDCEKLDGWLLSKIEERIEFESGGIFYEGIIDRVSVSAEGSSVLLDYKTGRRPPASSYTDYEKNGELLDFQMPMYVHLLEHSEKELVEHAFFIGLREQDVSFIINNKAVIDQGRKRSVSREQFSGVMTCFQTSVQDFAAAVKSENFIKPENVTWQTCKACGFKGICRTAYIVRGE</sequence>
<accession>A0A0B7GWH2</accession>
<dbReference type="OrthoDB" id="366715at2"/>
<gene>
    <name evidence="2" type="ORF">TPHV1_170061</name>
</gene>
<evidence type="ECO:0000313" key="2">
    <source>
        <dbReference type="EMBL" id="CEM61330.1"/>
    </source>
</evidence>
<dbReference type="RefSeq" id="WP_024753010.1">
    <property type="nucleotide sequence ID" value="NZ_CDNC01000009.1"/>
</dbReference>
<name>A0A0B7GWH2_TREPH</name>
<dbReference type="Pfam" id="PF12705">
    <property type="entry name" value="PDDEXK_1"/>
    <property type="match status" value="1"/>
</dbReference>
<dbReference type="InterPro" id="IPR038726">
    <property type="entry name" value="PDDEXK_AddAB-type"/>
</dbReference>
<dbReference type="GeneID" id="57752068"/>
<reference evidence="3" key="1">
    <citation type="submission" date="2015-01" db="EMBL/GenBank/DDBJ databases">
        <authorList>
            <person name="Manzoor Shahid"/>
            <person name="Zubair Saima"/>
        </authorList>
    </citation>
    <scope>NUCLEOTIDE SEQUENCE [LARGE SCALE GENOMIC DNA]</scope>
    <source>
        <strain evidence="3">V1</strain>
    </source>
</reference>
<organism evidence="2 3">
    <name type="scientific">Treponema phagedenis</name>
    <dbReference type="NCBI Taxonomy" id="162"/>
    <lineage>
        <taxon>Bacteria</taxon>
        <taxon>Pseudomonadati</taxon>
        <taxon>Spirochaetota</taxon>
        <taxon>Spirochaetia</taxon>
        <taxon>Spirochaetales</taxon>
        <taxon>Treponemataceae</taxon>
        <taxon>Treponema</taxon>
    </lineage>
</organism>
<dbReference type="InterPro" id="IPR011604">
    <property type="entry name" value="PDDEXK-like_dom_sf"/>
</dbReference>
<dbReference type="Proteomes" id="UP000042527">
    <property type="component" value="Unassembled WGS sequence"/>
</dbReference>
<feature type="domain" description="PD-(D/E)XK endonuclease-like" evidence="1">
    <location>
        <begin position="637"/>
        <end position="915"/>
    </location>
</feature>
<dbReference type="AlphaFoldDB" id="A0A0B7GWH2"/>
<dbReference type="InterPro" id="IPR011335">
    <property type="entry name" value="Restrct_endonuc-II-like"/>
</dbReference>
<protein>
    <recommendedName>
        <fullName evidence="1">PD-(D/E)XK endonuclease-like domain-containing protein</fullName>
    </recommendedName>
</protein>